<evidence type="ECO:0000313" key="2">
    <source>
        <dbReference type="Proteomes" id="UP001290101"/>
    </source>
</evidence>
<dbReference type="EMBL" id="JAXOTQ010000087">
    <property type="protein sequence ID" value="MDZ5494582.1"/>
    <property type="molecule type" value="Genomic_DNA"/>
</dbReference>
<dbReference type="RefSeq" id="WP_322444038.1">
    <property type="nucleotide sequence ID" value="NZ_JAXOTQ010000087.1"/>
</dbReference>
<reference evidence="1 2" key="1">
    <citation type="submission" date="2023-12" db="EMBL/GenBank/DDBJ databases">
        <title>Micromonospora sp. nov., isolated from Atacama Desert.</title>
        <authorList>
            <person name="Carro L."/>
            <person name="Golinska P."/>
            <person name="Klenk H.-P."/>
            <person name="Goodfellow M."/>
        </authorList>
    </citation>
    <scope>NUCLEOTIDE SEQUENCE [LARGE SCALE GENOMIC DNA]</scope>
    <source>
        <strain evidence="1 2">4G53</strain>
    </source>
</reference>
<sequence>MALFGSRRRTASSKRRFPSDMPAWLAALGRFEWSPQTNPAPEQRVAEFYFMAQADRDSFLRDLASISVPAGGWTALGGKYLVTDILPIETDTPEFNAIVAAGLKFLRDNGVPPNRLSPNDRTLWRRVNTTGENWLDWRPTPADTLVPLAMGEERKIAEIRRSDGYINSIIVRSDGPTSFVAMIEGPYSEEEPRITRNDWHIAPTLHELYIRVGESSQVPTDWASDDLKPYFPLPPMTI</sequence>
<organism evidence="1 2">
    <name type="scientific">Micromonospora sicca</name>
    <dbReference type="NCBI Taxonomy" id="2202420"/>
    <lineage>
        <taxon>Bacteria</taxon>
        <taxon>Bacillati</taxon>
        <taxon>Actinomycetota</taxon>
        <taxon>Actinomycetes</taxon>
        <taxon>Micromonosporales</taxon>
        <taxon>Micromonosporaceae</taxon>
        <taxon>Micromonospora</taxon>
    </lineage>
</organism>
<proteinExistence type="predicted"/>
<gene>
    <name evidence="1" type="ORF">U2F25_34965</name>
</gene>
<evidence type="ECO:0000313" key="1">
    <source>
        <dbReference type="EMBL" id="MDZ5494582.1"/>
    </source>
</evidence>
<keyword evidence="2" id="KW-1185">Reference proteome</keyword>
<dbReference type="Proteomes" id="UP001290101">
    <property type="component" value="Unassembled WGS sequence"/>
</dbReference>
<accession>A0ABU5JPV7</accession>
<protein>
    <submittedName>
        <fullName evidence="1">Uncharacterized protein</fullName>
    </submittedName>
</protein>
<name>A0ABU5JPV7_9ACTN</name>
<comment type="caution">
    <text evidence="1">The sequence shown here is derived from an EMBL/GenBank/DDBJ whole genome shotgun (WGS) entry which is preliminary data.</text>
</comment>